<dbReference type="Pfam" id="PF01729">
    <property type="entry name" value="QRPTase_C"/>
    <property type="match status" value="1"/>
</dbReference>
<dbReference type="Gene3D" id="3.20.20.70">
    <property type="entry name" value="Aldolase class I"/>
    <property type="match status" value="1"/>
</dbReference>
<accession>A0A382EUI9</accession>
<evidence type="ECO:0000259" key="12">
    <source>
        <dbReference type="Pfam" id="PF01729"/>
    </source>
</evidence>
<protein>
    <recommendedName>
        <fullName evidence="11">Probable nicotinate-nucleotide pyrophosphorylase [carboxylating]</fullName>
        <ecNumber evidence="5">2.4.2.19</ecNumber>
    </recommendedName>
    <alternativeName>
        <fullName evidence="9">Quinolinate phosphoribosyltransferase [decarboxylating]</fullName>
    </alternativeName>
</protein>
<dbReference type="Gene3D" id="3.90.1170.20">
    <property type="entry name" value="Quinolinate phosphoribosyl transferase, N-terminal domain"/>
    <property type="match status" value="1"/>
</dbReference>
<dbReference type="InterPro" id="IPR036068">
    <property type="entry name" value="Nicotinate_pribotase-like_C"/>
</dbReference>
<feature type="domain" description="Quinolinate phosphoribosyl transferase C-terminal" evidence="12">
    <location>
        <begin position="114"/>
        <end position="277"/>
    </location>
</feature>
<keyword evidence="6" id="KW-0662">Pyridine nucleotide biosynthesis</keyword>
<dbReference type="PIRSF" id="PIRSF006250">
    <property type="entry name" value="NadC_ModD"/>
    <property type="match status" value="1"/>
</dbReference>
<dbReference type="PANTHER" id="PTHR32179">
    <property type="entry name" value="NICOTINATE-NUCLEOTIDE PYROPHOSPHORYLASE [CARBOXYLATING]"/>
    <property type="match status" value="1"/>
</dbReference>
<dbReference type="Pfam" id="PF02749">
    <property type="entry name" value="QRPTase_N"/>
    <property type="match status" value="1"/>
</dbReference>
<dbReference type="InterPro" id="IPR002638">
    <property type="entry name" value="Quinolinate_PRibosylTrfase_C"/>
</dbReference>
<keyword evidence="7" id="KW-0328">Glycosyltransferase</keyword>
<evidence type="ECO:0000256" key="6">
    <source>
        <dbReference type="ARBA" id="ARBA00022642"/>
    </source>
</evidence>
<comment type="catalytic activity">
    <reaction evidence="10">
        <text>nicotinate beta-D-ribonucleotide + CO2 + diphosphate = quinolinate + 5-phospho-alpha-D-ribose 1-diphosphate + 2 H(+)</text>
        <dbReference type="Rhea" id="RHEA:12733"/>
        <dbReference type="ChEBI" id="CHEBI:15378"/>
        <dbReference type="ChEBI" id="CHEBI:16526"/>
        <dbReference type="ChEBI" id="CHEBI:29959"/>
        <dbReference type="ChEBI" id="CHEBI:33019"/>
        <dbReference type="ChEBI" id="CHEBI:57502"/>
        <dbReference type="ChEBI" id="CHEBI:58017"/>
        <dbReference type="EC" id="2.4.2.19"/>
    </reaction>
</comment>
<reference evidence="14" key="1">
    <citation type="submission" date="2018-05" db="EMBL/GenBank/DDBJ databases">
        <authorList>
            <person name="Lanie J.A."/>
            <person name="Ng W.-L."/>
            <person name="Kazmierczak K.M."/>
            <person name="Andrzejewski T.M."/>
            <person name="Davidsen T.M."/>
            <person name="Wayne K.J."/>
            <person name="Tettelin H."/>
            <person name="Glass J.I."/>
            <person name="Rusch D."/>
            <person name="Podicherti R."/>
            <person name="Tsui H.-C.T."/>
            <person name="Winkler M.E."/>
        </authorList>
    </citation>
    <scope>NUCLEOTIDE SEQUENCE</scope>
</reference>
<dbReference type="PANTHER" id="PTHR32179:SF3">
    <property type="entry name" value="NICOTINATE-NUCLEOTIDE PYROPHOSPHORYLASE [CARBOXYLATING]"/>
    <property type="match status" value="1"/>
</dbReference>
<dbReference type="InterPro" id="IPR022412">
    <property type="entry name" value="Quinolinate_PRibosylTrfase_N"/>
</dbReference>
<dbReference type="InterPro" id="IPR013785">
    <property type="entry name" value="Aldolase_TIM"/>
</dbReference>
<evidence type="ECO:0000256" key="8">
    <source>
        <dbReference type="ARBA" id="ARBA00022679"/>
    </source>
</evidence>
<comment type="pathway">
    <text evidence="2">Cofactor biosynthesis; NAD(+) biosynthesis; nicotinate D-ribonucleotide from quinolinate: step 1/1.</text>
</comment>
<dbReference type="EC" id="2.4.2.19" evidence="5"/>
<evidence type="ECO:0000256" key="11">
    <source>
        <dbReference type="ARBA" id="ARBA00069173"/>
    </source>
</evidence>
<comment type="function">
    <text evidence="1">Involved in the catabolism of quinolinic acid (QA).</text>
</comment>
<dbReference type="UniPathway" id="UPA00253">
    <property type="reaction ID" value="UER00331"/>
</dbReference>
<dbReference type="CDD" id="cd01572">
    <property type="entry name" value="QPRTase"/>
    <property type="match status" value="1"/>
</dbReference>
<dbReference type="SUPFAM" id="SSF54675">
    <property type="entry name" value="Nicotinate/Quinolinate PRTase N-terminal domain-like"/>
    <property type="match status" value="1"/>
</dbReference>
<dbReference type="NCBIfam" id="TIGR00078">
    <property type="entry name" value="nadC"/>
    <property type="match status" value="1"/>
</dbReference>
<organism evidence="14">
    <name type="scientific">marine metagenome</name>
    <dbReference type="NCBI Taxonomy" id="408172"/>
    <lineage>
        <taxon>unclassified sequences</taxon>
        <taxon>metagenomes</taxon>
        <taxon>ecological metagenomes</taxon>
    </lineage>
</organism>
<dbReference type="EMBL" id="UINC01046233">
    <property type="protein sequence ID" value="SVB53982.1"/>
    <property type="molecule type" value="Genomic_DNA"/>
</dbReference>
<dbReference type="SUPFAM" id="SSF51690">
    <property type="entry name" value="Nicotinate/Quinolinate PRTase C-terminal domain-like"/>
    <property type="match status" value="1"/>
</dbReference>
<dbReference type="FunFam" id="3.20.20.70:FF:000030">
    <property type="entry name" value="Nicotinate-nucleotide pyrophosphorylase, carboxylating"/>
    <property type="match status" value="1"/>
</dbReference>
<dbReference type="InterPro" id="IPR004393">
    <property type="entry name" value="NadC"/>
</dbReference>
<evidence type="ECO:0000256" key="10">
    <source>
        <dbReference type="ARBA" id="ARBA00047445"/>
    </source>
</evidence>
<dbReference type="GO" id="GO:0004514">
    <property type="term" value="F:nicotinate-nucleotide diphosphorylase (carboxylating) activity"/>
    <property type="evidence" value="ECO:0007669"/>
    <property type="project" value="UniProtKB-EC"/>
</dbReference>
<feature type="domain" description="Quinolinate phosphoribosyl transferase N-terminal" evidence="13">
    <location>
        <begin position="28"/>
        <end position="112"/>
    </location>
</feature>
<dbReference type="GO" id="GO:0005737">
    <property type="term" value="C:cytoplasm"/>
    <property type="evidence" value="ECO:0007669"/>
    <property type="project" value="TreeGrafter"/>
</dbReference>
<dbReference type="InterPro" id="IPR027277">
    <property type="entry name" value="NadC/ModD"/>
</dbReference>
<sequence length="278" mass="30667">VSKISLNNNFIINVVKLALNEDLYPSGDITSALIKNKKNISLKLISNQSAIIGGLNFAKQSFKLIDKKIKFITKKKEGSFVKKGSVIAIIKGNAQKILIGERVALNFISHISGIATKTNHFVRLVKERNCKICCTRKTIPNLRVIQKYAVKLGGGTNHRFNLSDEYLIKDNHISASGIKTLVNLAIKNKKGKKITVEIDNLIQLKKILGLKFNTVLFDNMSSKNLKTGVKIAKKYYETEASGNINLKNVKKVAATGVDRISIGSITHSVPAVDLKLEI</sequence>
<evidence type="ECO:0000256" key="3">
    <source>
        <dbReference type="ARBA" id="ARBA00009400"/>
    </source>
</evidence>
<proteinExistence type="inferred from homology"/>
<evidence type="ECO:0000259" key="13">
    <source>
        <dbReference type="Pfam" id="PF02749"/>
    </source>
</evidence>
<evidence type="ECO:0000256" key="4">
    <source>
        <dbReference type="ARBA" id="ARBA00011218"/>
    </source>
</evidence>
<dbReference type="GO" id="GO:0009435">
    <property type="term" value="P:NAD+ biosynthetic process"/>
    <property type="evidence" value="ECO:0007669"/>
    <property type="project" value="UniProtKB-UniPathway"/>
</dbReference>
<dbReference type="GO" id="GO:0034213">
    <property type="term" value="P:quinolinate catabolic process"/>
    <property type="evidence" value="ECO:0007669"/>
    <property type="project" value="TreeGrafter"/>
</dbReference>
<gene>
    <name evidence="14" type="ORF">METZ01_LOCUS206836</name>
</gene>
<evidence type="ECO:0000256" key="1">
    <source>
        <dbReference type="ARBA" id="ARBA00003237"/>
    </source>
</evidence>
<comment type="similarity">
    <text evidence="3">Belongs to the NadC/ModD family.</text>
</comment>
<dbReference type="InterPro" id="IPR037128">
    <property type="entry name" value="Quinolinate_PRibosylTase_N_sf"/>
</dbReference>
<evidence type="ECO:0000256" key="5">
    <source>
        <dbReference type="ARBA" id="ARBA00011944"/>
    </source>
</evidence>
<evidence type="ECO:0000256" key="7">
    <source>
        <dbReference type="ARBA" id="ARBA00022676"/>
    </source>
</evidence>
<evidence type="ECO:0000313" key="14">
    <source>
        <dbReference type="EMBL" id="SVB53982.1"/>
    </source>
</evidence>
<name>A0A382EUI9_9ZZZZ</name>
<evidence type="ECO:0000256" key="2">
    <source>
        <dbReference type="ARBA" id="ARBA00004893"/>
    </source>
</evidence>
<dbReference type="FunFam" id="3.90.1170.20:FF:000001">
    <property type="entry name" value="Nicotinate-nucleotide diphosphorylase (Carboxylating)"/>
    <property type="match status" value="1"/>
</dbReference>
<comment type="subunit">
    <text evidence="4">Hexamer formed by 3 homodimers.</text>
</comment>
<feature type="non-terminal residue" evidence="14">
    <location>
        <position position="1"/>
    </location>
</feature>
<evidence type="ECO:0000256" key="9">
    <source>
        <dbReference type="ARBA" id="ARBA00033102"/>
    </source>
</evidence>
<keyword evidence="8" id="KW-0808">Transferase</keyword>
<dbReference type="AlphaFoldDB" id="A0A382EUI9"/>